<dbReference type="Pfam" id="PF07690">
    <property type="entry name" value="MFS_1"/>
    <property type="match status" value="1"/>
</dbReference>
<name>A0A1I5CHA1_9FIRM</name>
<dbReference type="InterPro" id="IPR020846">
    <property type="entry name" value="MFS_dom"/>
</dbReference>
<feature type="transmembrane region" description="Helical" evidence="7">
    <location>
        <begin position="160"/>
        <end position="179"/>
    </location>
</feature>
<feature type="transmembrane region" description="Helical" evidence="7">
    <location>
        <begin position="337"/>
        <end position="353"/>
    </location>
</feature>
<dbReference type="OrthoDB" id="9795150at2"/>
<proteinExistence type="inferred from homology"/>
<comment type="subcellular location">
    <subcellularLocation>
        <location evidence="1">Cell membrane</location>
        <topology evidence="1">Multi-pass membrane protein</topology>
    </subcellularLocation>
</comment>
<dbReference type="PROSITE" id="PS50850">
    <property type="entry name" value="MFS"/>
    <property type="match status" value="1"/>
</dbReference>
<feature type="transmembrane region" description="Helical" evidence="7">
    <location>
        <begin position="94"/>
        <end position="116"/>
    </location>
</feature>
<feature type="transmembrane region" description="Helical" evidence="7">
    <location>
        <begin position="128"/>
        <end position="148"/>
    </location>
</feature>
<feature type="transmembrane region" description="Helical" evidence="7">
    <location>
        <begin position="273"/>
        <end position="293"/>
    </location>
</feature>
<dbReference type="SUPFAM" id="SSF103473">
    <property type="entry name" value="MFS general substrate transporter"/>
    <property type="match status" value="1"/>
</dbReference>
<evidence type="ECO:0000313" key="10">
    <source>
        <dbReference type="Proteomes" id="UP000198806"/>
    </source>
</evidence>
<evidence type="ECO:0000256" key="5">
    <source>
        <dbReference type="ARBA" id="ARBA00022989"/>
    </source>
</evidence>
<feature type="transmembrane region" description="Helical" evidence="7">
    <location>
        <begin position="71"/>
        <end position="88"/>
    </location>
</feature>
<dbReference type="RefSeq" id="WP_091684188.1">
    <property type="nucleotide sequence ID" value="NZ_BAABFM010000006.1"/>
</dbReference>
<evidence type="ECO:0000256" key="1">
    <source>
        <dbReference type="ARBA" id="ARBA00004651"/>
    </source>
</evidence>
<evidence type="ECO:0000313" key="9">
    <source>
        <dbReference type="EMBL" id="SFN86405.1"/>
    </source>
</evidence>
<dbReference type="PANTHER" id="PTHR23514">
    <property type="entry name" value="BYPASS OF STOP CODON PROTEIN 6"/>
    <property type="match status" value="1"/>
</dbReference>
<dbReference type="InterPro" id="IPR051788">
    <property type="entry name" value="MFS_Transporter"/>
</dbReference>
<dbReference type="EMBL" id="FOWD01000003">
    <property type="protein sequence ID" value="SFN86405.1"/>
    <property type="molecule type" value="Genomic_DNA"/>
</dbReference>
<evidence type="ECO:0000256" key="3">
    <source>
        <dbReference type="ARBA" id="ARBA00022448"/>
    </source>
</evidence>
<evidence type="ECO:0000256" key="2">
    <source>
        <dbReference type="ARBA" id="ARBA00008335"/>
    </source>
</evidence>
<keyword evidence="5 7" id="KW-1133">Transmembrane helix</keyword>
<gene>
    <name evidence="9" type="ORF">SAMN04489757_10365</name>
</gene>
<keyword evidence="6 7" id="KW-0472">Membrane</keyword>
<evidence type="ECO:0000256" key="6">
    <source>
        <dbReference type="ARBA" id="ARBA00023136"/>
    </source>
</evidence>
<organism evidence="9 10">
    <name type="scientific">Anaerocolumna aminovalerica</name>
    <dbReference type="NCBI Taxonomy" id="1527"/>
    <lineage>
        <taxon>Bacteria</taxon>
        <taxon>Bacillati</taxon>
        <taxon>Bacillota</taxon>
        <taxon>Clostridia</taxon>
        <taxon>Lachnospirales</taxon>
        <taxon>Lachnospiraceae</taxon>
        <taxon>Anaerocolumna</taxon>
    </lineage>
</organism>
<reference evidence="9 10" key="1">
    <citation type="submission" date="2016-10" db="EMBL/GenBank/DDBJ databases">
        <authorList>
            <person name="de Groot N.N."/>
        </authorList>
    </citation>
    <scope>NUCLEOTIDE SEQUENCE [LARGE SCALE GENOMIC DNA]</scope>
    <source>
        <strain evidence="9 10">DSM 1283</strain>
    </source>
</reference>
<comment type="similarity">
    <text evidence="2">Belongs to the major facilitator superfamily.</text>
</comment>
<sequence length="402" mass="43808">MATLLLVIIYIAFISLGLPDSLLGPAWPIIHKDFQVSISYAGIVTMIISGGTILSSFFSGKLIKRFGTGKITAVSVFLTAAGLAGTYFSPGFLWICLCGIPLGIGAGAVDSALNNFVALHYKAKHMNWLHCFWGIGATAGPLIMSFFIRKNNNWRMGYGAIAILQIILVACLILSLPLWKKFQQEETEQTTDSIDIKISKLISLPGAKPALTSFFCYCAIEATAGLWGSSYLVTAKGISAEVAARWISLYYLGITIGRFLSGFLSLKMNNKTLIRLGQIIILIGVALLALPLFDIFQMFAFILIGLGCAPIYPAMLHETPNRFGKEISQGIMGIQMAVAYVGGTFMSPLFGLLSKLIGFQWFPAFLLFLVAIMLVSSEMMNKILKHRKNEVQKDTVEALGSE</sequence>
<feature type="transmembrane region" description="Helical" evidence="7">
    <location>
        <begin position="359"/>
        <end position="377"/>
    </location>
</feature>
<dbReference type="PANTHER" id="PTHR23514:SF3">
    <property type="entry name" value="BYPASS OF STOP CODON PROTEIN 6"/>
    <property type="match status" value="1"/>
</dbReference>
<dbReference type="AlphaFoldDB" id="A0A1I5CHA1"/>
<feature type="transmembrane region" description="Helical" evidence="7">
    <location>
        <begin position="299"/>
        <end position="316"/>
    </location>
</feature>
<keyword evidence="10" id="KW-1185">Reference proteome</keyword>
<feature type="transmembrane region" description="Helical" evidence="7">
    <location>
        <begin position="210"/>
        <end position="228"/>
    </location>
</feature>
<keyword evidence="4 7" id="KW-0812">Transmembrane</keyword>
<evidence type="ECO:0000256" key="7">
    <source>
        <dbReference type="SAM" id="Phobius"/>
    </source>
</evidence>
<dbReference type="Proteomes" id="UP000198806">
    <property type="component" value="Unassembled WGS sequence"/>
</dbReference>
<evidence type="ECO:0000259" key="8">
    <source>
        <dbReference type="PROSITE" id="PS50850"/>
    </source>
</evidence>
<feature type="transmembrane region" description="Helical" evidence="7">
    <location>
        <begin position="38"/>
        <end position="59"/>
    </location>
</feature>
<protein>
    <submittedName>
        <fullName evidence="9">Fucose permease</fullName>
    </submittedName>
</protein>
<dbReference type="GO" id="GO:0005886">
    <property type="term" value="C:plasma membrane"/>
    <property type="evidence" value="ECO:0007669"/>
    <property type="project" value="UniProtKB-SubCell"/>
</dbReference>
<feature type="transmembrane region" description="Helical" evidence="7">
    <location>
        <begin position="248"/>
        <end position="266"/>
    </location>
</feature>
<dbReference type="GO" id="GO:0022857">
    <property type="term" value="F:transmembrane transporter activity"/>
    <property type="evidence" value="ECO:0007669"/>
    <property type="project" value="InterPro"/>
</dbReference>
<dbReference type="InterPro" id="IPR011701">
    <property type="entry name" value="MFS"/>
</dbReference>
<feature type="domain" description="Major facilitator superfamily (MFS) profile" evidence="8">
    <location>
        <begin position="5"/>
        <end position="388"/>
    </location>
</feature>
<dbReference type="STRING" id="1527.SAMN04489757_10365"/>
<keyword evidence="3" id="KW-0813">Transport</keyword>
<dbReference type="Gene3D" id="1.20.1250.20">
    <property type="entry name" value="MFS general substrate transporter like domains"/>
    <property type="match status" value="2"/>
</dbReference>
<evidence type="ECO:0000256" key="4">
    <source>
        <dbReference type="ARBA" id="ARBA00022692"/>
    </source>
</evidence>
<dbReference type="InterPro" id="IPR036259">
    <property type="entry name" value="MFS_trans_sf"/>
</dbReference>
<accession>A0A1I5CHA1</accession>